<sequence length="159" mass="17526">MKWLWWMLLVLFLALGGAGLYFLFLVLFDPGEAFPGVQDLRAGVWVTLGLWLAAGAVLALLRRLRRAPATLGVNRRLEQKILAYARRSGGRLSVAEVALNTRCTVQEADMALQELVRQNVATVLYTSNMEAVYVIGGFDEAAQTQAGDLLNPPTQPKRP</sequence>
<keyword evidence="3" id="KW-1185">Reference proteome</keyword>
<evidence type="ECO:0000313" key="3">
    <source>
        <dbReference type="Proteomes" id="UP000286287"/>
    </source>
</evidence>
<evidence type="ECO:0000313" key="2">
    <source>
        <dbReference type="EMBL" id="RJF72342.1"/>
    </source>
</evidence>
<protein>
    <submittedName>
        <fullName evidence="2">Uncharacterized protein</fullName>
    </submittedName>
</protein>
<dbReference type="EMBL" id="QYUJ01000014">
    <property type="protein sequence ID" value="RJF72342.1"/>
    <property type="molecule type" value="Genomic_DNA"/>
</dbReference>
<name>A0A418V8C1_9DEIO</name>
<reference evidence="2 3" key="1">
    <citation type="submission" date="2018-09" db="EMBL/GenBank/DDBJ databases">
        <authorList>
            <person name="Zhu H."/>
        </authorList>
    </citation>
    <scope>NUCLEOTIDE SEQUENCE [LARGE SCALE GENOMIC DNA]</scope>
    <source>
        <strain evidence="2 3">K2S05-167</strain>
    </source>
</reference>
<comment type="caution">
    <text evidence="2">The sequence shown here is derived from an EMBL/GenBank/DDBJ whole genome shotgun (WGS) entry which is preliminary data.</text>
</comment>
<evidence type="ECO:0000256" key="1">
    <source>
        <dbReference type="SAM" id="Phobius"/>
    </source>
</evidence>
<proteinExistence type="predicted"/>
<feature type="transmembrane region" description="Helical" evidence="1">
    <location>
        <begin position="43"/>
        <end position="61"/>
    </location>
</feature>
<gene>
    <name evidence="2" type="ORF">D3875_13080</name>
</gene>
<organism evidence="2 3">
    <name type="scientific">Deinococcus cavernae</name>
    <dbReference type="NCBI Taxonomy" id="2320857"/>
    <lineage>
        <taxon>Bacteria</taxon>
        <taxon>Thermotogati</taxon>
        <taxon>Deinococcota</taxon>
        <taxon>Deinococci</taxon>
        <taxon>Deinococcales</taxon>
        <taxon>Deinococcaceae</taxon>
        <taxon>Deinococcus</taxon>
    </lineage>
</organism>
<keyword evidence="1" id="KW-0472">Membrane</keyword>
<dbReference type="AlphaFoldDB" id="A0A418V8C1"/>
<dbReference type="RefSeq" id="WP_119764379.1">
    <property type="nucleotide sequence ID" value="NZ_QYUJ01000014.1"/>
</dbReference>
<keyword evidence="1" id="KW-1133">Transmembrane helix</keyword>
<keyword evidence="1" id="KW-0812">Transmembrane</keyword>
<accession>A0A418V8C1</accession>
<dbReference type="Proteomes" id="UP000286287">
    <property type="component" value="Unassembled WGS sequence"/>
</dbReference>